<dbReference type="SUPFAM" id="SSF89550">
    <property type="entry name" value="PHP domain-like"/>
    <property type="match status" value="1"/>
</dbReference>
<dbReference type="SUPFAM" id="SSF52540">
    <property type="entry name" value="P-loop containing nucleoside triphosphate hydrolases"/>
    <property type="match status" value="2"/>
</dbReference>
<evidence type="ECO:0000313" key="3">
    <source>
        <dbReference type="Proteomes" id="UP000177334"/>
    </source>
</evidence>
<comment type="caution">
    <text evidence="2">The sequence shown here is derived from an EMBL/GenBank/DDBJ whole genome shotgun (WGS) entry which is preliminary data.</text>
</comment>
<evidence type="ECO:0008006" key="4">
    <source>
        <dbReference type="Google" id="ProtNLM"/>
    </source>
</evidence>
<dbReference type="Proteomes" id="UP000177334">
    <property type="component" value="Unassembled WGS sequence"/>
</dbReference>
<gene>
    <name evidence="2" type="ORF">A3H05_03895</name>
</gene>
<dbReference type="EMBL" id="MFIP01000008">
    <property type="protein sequence ID" value="OGF92687.1"/>
    <property type="molecule type" value="Genomic_DNA"/>
</dbReference>
<dbReference type="InterPro" id="IPR027417">
    <property type="entry name" value="P-loop_NTPase"/>
</dbReference>
<protein>
    <recommendedName>
        <fullName evidence="4">ATPase AAA-type core domain-containing protein</fullName>
    </recommendedName>
</protein>
<name>A0A1F5XXL1_9BACT</name>
<accession>A0A1F5XXL1</accession>
<keyword evidence="1" id="KW-0175">Coiled coil</keyword>
<dbReference type="InterPro" id="IPR054787">
    <property type="entry name" value="TrlF_ATPase"/>
</dbReference>
<dbReference type="InterPro" id="IPR016195">
    <property type="entry name" value="Pol/histidinol_Pase-like"/>
</dbReference>
<evidence type="ECO:0000256" key="1">
    <source>
        <dbReference type="SAM" id="Coils"/>
    </source>
</evidence>
<evidence type="ECO:0000313" key="2">
    <source>
        <dbReference type="EMBL" id="OGF92687.1"/>
    </source>
</evidence>
<sequence length="999" mass="114098">MSNYPRGSEWRKWDLHTHTPLTKLNDKYSTAKGGDVWTDFCERVERSDVEVFGITDYFSVENYLLFKKNFQNKYPKSKKVFFANVELRVDRSSNNRNEGYDLHLIFDNELADSKLEEFLRNLKLDNTDGSGKKIKASELKTENDFKSAFTTIPFITDALKDTFGDEKPYFVALMAHGHGGVQPEKDNSRKNAVAEETDKRVADIYFGCDGKDREFFLNDRGKVKKKKPCISGSDAHSFKDFDDKVGKKFLNDGTRHTLPTWIKADKTFEGLRQIIHEPQERVFFGDKPDKLLSVESDRSRFMDSIKVSHINSTQTFGWFNDEIPLNSGLVAVIGRKGQGKSALTDIIGLCGRTKIAPKDYSFLHKDKFRKNKAGLAKDYEATLTWLDGTPITENLDSDVNATEVEKIKYLPQKYVETICNEDGVSSQFQKEIDKVIFSYIPEESRLNTTNLGDLISVKTSTIDGKVVQIKTDLHSANEHIVKLESKRRPQYLESLKNKLEGKRQELKSLVKPSVIAAPKSKLKTGDQKKLTKLTSQIEAISKKIETAKDSLRTVNDNLHKVGKLKAAVSRVAEDAATIAKDFADDAKHLSIDLSKLFSVKVDNTILDRTERKLSNEKENLEELLDQSEVPLPKSLYAKKSGLEAQKEKMVNTLGEDQKKYSAYQGKLKEYNTRRKEIEGKPNDLTLETIKSIETEIKYLAKKVYADLKRVLGERTSLVSKLYSELQQKSDFYKEIYRPLQRFIEAEKKTQEKSGSKLGFDAGIVFDKGSFPTRFLGYINQNRDGSFQYTDKGQKVLSKITEKADFSDLAGAKKFTQELIEHLEHDKTKNPETENVLYSQLKGGEQENIEFYDYTFGLEYLNVKYKVLFNGKDLNSNEFSPGEKGALLLIFYLLIDKDRIPLIMDQPEENLDNESIFEILVPYIRKAKMKRQIIIVTHNPNLAIVCDAEQIVAASMKKQKSQIRYAFGSIENPEMNKKASDVLEGTLPAFDIRDEKYIRK</sequence>
<proteinExistence type="predicted"/>
<dbReference type="NCBIfam" id="NF045780">
    <property type="entry name" value="TrlF_fam_ATP"/>
    <property type="match status" value="1"/>
</dbReference>
<organism evidence="2 3">
    <name type="scientific">Candidatus Giovannonibacteria bacterium RIFCSPLOWO2_12_FULL_43_26</name>
    <dbReference type="NCBI Taxonomy" id="1798363"/>
    <lineage>
        <taxon>Bacteria</taxon>
        <taxon>Candidatus Giovannoniibacteriota</taxon>
    </lineage>
</organism>
<reference evidence="2 3" key="1">
    <citation type="journal article" date="2016" name="Nat. Commun.">
        <title>Thousands of microbial genomes shed light on interconnected biogeochemical processes in an aquifer system.</title>
        <authorList>
            <person name="Anantharaman K."/>
            <person name="Brown C.T."/>
            <person name="Hug L.A."/>
            <person name="Sharon I."/>
            <person name="Castelle C.J."/>
            <person name="Probst A.J."/>
            <person name="Thomas B.C."/>
            <person name="Singh A."/>
            <person name="Wilkins M.J."/>
            <person name="Karaoz U."/>
            <person name="Brodie E.L."/>
            <person name="Williams K.H."/>
            <person name="Hubbard S.S."/>
            <person name="Banfield J.F."/>
        </authorList>
    </citation>
    <scope>NUCLEOTIDE SEQUENCE [LARGE SCALE GENOMIC DNA]</scope>
</reference>
<dbReference type="AlphaFoldDB" id="A0A1F5XXL1"/>
<dbReference type="Gene3D" id="3.20.20.140">
    <property type="entry name" value="Metal-dependent hydrolases"/>
    <property type="match status" value="1"/>
</dbReference>
<feature type="coiled-coil region" evidence="1">
    <location>
        <begin position="530"/>
        <end position="557"/>
    </location>
</feature>
<dbReference type="Gene3D" id="3.40.50.300">
    <property type="entry name" value="P-loop containing nucleotide triphosphate hydrolases"/>
    <property type="match status" value="2"/>
</dbReference>
<dbReference type="CDD" id="cd00267">
    <property type="entry name" value="ABC_ATPase"/>
    <property type="match status" value="1"/>
</dbReference>